<feature type="region of interest" description="Disordered" evidence="1">
    <location>
        <begin position="250"/>
        <end position="270"/>
    </location>
</feature>
<dbReference type="InterPro" id="IPR027383">
    <property type="entry name" value="Znf_put"/>
</dbReference>
<evidence type="ECO:0000256" key="1">
    <source>
        <dbReference type="SAM" id="MobiDB-lite"/>
    </source>
</evidence>
<feature type="domain" description="Putative zinc-finger" evidence="2">
    <location>
        <begin position="25"/>
        <end position="54"/>
    </location>
</feature>
<protein>
    <submittedName>
        <fullName evidence="3">Zf-HC2 domain-containing protein</fullName>
    </submittedName>
</protein>
<reference evidence="3" key="1">
    <citation type="submission" date="2020-07" db="EMBL/GenBank/DDBJ databases">
        <title>Huge and variable diversity of episymbiotic CPR bacteria and DPANN archaea in groundwater ecosystems.</title>
        <authorList>
            <person name="He C.Y."/>
            <person name="Keren R."/>
            <person name="Whittaker M."/>
            <person name="Farag I.F."/>
            <person name="Doudna J."/>
            <person name="Cate J.H.D."/>
            <person name="Banfield J.F."/>
        </authorList>
    </citation>
    <scope>NUCLEOTIDE SEQUENCE</scope>
    <source>
        <strain evidence="3">NC_groundwater_580_Pr5_B-0.1um_64_19</strain>
    </source>
</reference>
<accession>A0A932A9F4</accession>
<feature type="compositionally biased region" description="Low complexity" evidence="1">
    <location>
        <begin position="189"/>
        <end position="198"/>
    </location>
</feature>
<organism evidence="3 4">
    <name type="scientific">Candidatus Korobacter versatilis</name>
    <dbReference type="NCBI Taxonomy" id="658062"/>
    <lineage>
        <taxon>Bacteria</taxon>
        <taxon>Pseudomonadati</taxon>
        <taxon>Acidobacteriota</taxon>
        <taxon>Terriglobia</taxon>
        <taxon>Terriglobales</taxon>
        <taxon>Candidatus Korobacteraceae</taxon>
        <taxon>Candidatus Korobacter</taxon>
    </lineage>
</organism>
<evidence type="ECO:0000259" key="2">
    <source>
        <dbReference type="Pfam" id="PF13490"/>
    </source>
</evidence>
<feature type="compositionally biased region" description="Basic and acidic residues" evidence="1">
    <location>
        <begin position="151"/>
        <end position="188"/>
    </location>
</feature>
<proteinExistence type="predicted"/>
<dbReference type="Pfam" id="PF13490">
    <property type="entry name" value="zf-HC2"/>
    <property type="match status" value="1"/>
</dbReference>
<dbReference type="SUPFAM" id="SSF110296">
    <property type="entry name" value="Oligoxyloglucan reducing end-specific cellobiohydrolase"/>
    <property type="match status" value="1"/>
</dbReference>
<feature type="compositionally biased region" description="Basic and acidic residues" evidence="1">
    <location>
        <begin position="202"/>
        <end position="213"/>
    </location>
</feature>
<feature type="region of interest" description="Disordered" evidence="1">
    <location>
        <begin position="130"/>
        <end position="224"/>
    </location>
</feature>
<gene>
    <name evidence="3" type="ORF">HYX28_09695</name>
</gene>
<evidence type="ECO:0000313" key="4">
    <source>
        <dbReference type="Proteomes" id="UP000779809"/>
    </source>
</evidence>
<dbReference type="Proteomes" id="UP000779809">
    <property type="component" value="Unassembled WGS sequence"/>
</dbReference>
<dbReference type="EMBL" id="JACPNR010000011">
    <property type="protein sequence ID" value="MBI2679042.1"/>
    <property type="molecule type" value="Genomic_DNA"/>
</dbReference>
<dbReference type="AlphaFoldDB" id="A0A932A9F4"/>
<name>A0A932A9F4_9BACT</name>
<sequence>MVDVSKLARARMAQAPVAGPHPDADLLTAFRERSLAAGEREQVLAHLATCADCREIVALASPDQTEEVEALAPGTAKPRGLPWPVLRWGAVATAVAVVAVAVIIEAPKRTAENAAARQAAAAGNEDKAFASAGKKVAQPSSATEQPASSDSRARADAAPKQAEVAKLEASRKEEQEKKQNGARDEDRALASAAAAPPSVQFRQDRAAEADRSTAGKATAGGAGANAQFAGRTTGLAKAKDDKNSVVLAEAPREAQAPAKPAPTPAPEVSAEGYTMARSAPAAAPARAKTSSGSLSAYGPGYAGEAAASSAPVTMDAMHAQLKPATLRWTVTSDGRVQRSPDGRVWTDVPVAKHVKFRALVANGNEVWAGGARGALYYSANAGGSWRPQPVAEVNGDIIRLNVSGQMLIISTSSGQTIEISHEVFGDQPAKPPSSR</sequence>
<evidence type="ECO:0000313" key="3">
    <source>
        <dbReference type="EMBL" id="MBI2679042.1"/>
    </source>
</evidence>
<comment type="caution">
    <text evidence="3">The sequence shown here is derived from an EMBL/GenBank/DDBJ whole genome shotgun (WGS) entry which is preliminary data.</text>
</comment>